<dbReference type="Proteomes" id="UP000266723">
    <property type="component" value="Unassembled WGS sequence"/>
</dbReference>
<sequence>MERSCKISSILFLFQVNSVRSETLRSLPSTRVGPNVPFEKVSSVKDAPPFMGAWSWWAYFQEGTRIAIFSR</sequence>
<protein>
    <submittedName>
        <fullName evidence="1">Uncharacterized protein</fullName>
    </submittedName>
</protein>
<keyword evidence="2" id="KW-1185">Reference proteome</keyword>
<evidence type="ECO:0000313" key="1">
    <source>
        <dbReference type="EMBL" id="KAF3595140.1"/>
    </source>
</evidence>
<comment type="caution">
    <text evidence="1">The sequence shown here is derived from an EMBL/GenBank/DDBJ whole genome shotgun (WGS) entry which is preliminary data.</text>
</comment>
<name>A0ABQ7EF33_BRACR</name>
<accession>A0ABQ7EF33</accession>
<reference evidence="1 2" key="1">
    <citation type="journal article" date="2020" name="BMC Genomics">
        <title>Intraspecific diversification of the crop wild relative Brassica cretica Lam. using demographic model selection.</title>
        <authorList>
            <person name="Kioukis A."/>
            <person name="Michalopoulou V.A."/>
            <person name="Briers L."/>
            <person name="Pirintsos S."/>
            <person name="Studholme D.J."/>
            <person name="Pavlidis P."/>
            <person name="Sarris P.F."/>
        </authorList>
    </citation>
    <scope>NUCLEOTIDE SEQUENCE [LARGE SCALE GENOMIC DNA]</scope>
    <source>
        <strain evidence="2">cv. PFS-1207/04</strain>
    </source>
</reference>
<dbReference type="EMBL" id="QGKV02000299">
    <property type="protein sequence ID" value="KAF3595140.1"/>
    <property type="molecule type" value="Genomic_DNA"/>
</dbReference>
<evidence type="ECO:0000313" key="2">
    <source>
        <dbReference type="Proteomes" id="UP000266723"/>
    </source>
</evidence>
<organism evidence="1 2">
    <name type="scientific">Brassica cretica</name>
    <name type="common">Mustard</name>
    <dbReference type="NCBI Taxonomy" id="69181"/>
    <lineage>
        <taxon>Eukaryota</taxon>
        <taxon>Viridiplantae</taxon>
        <taxon>Streptophyta</taxon>
        <taxon>Embryophyta</taxon>
        <taxon>Tracheophyta</taxon>
        <taxon>Spermatophyta</taxon>
        <taxon>Magnoliopsida</taxon>
        <taxon>eudicotyledons</taxon>
        <taxon>Gunneridae</taxon>
        <taxon>Pentapetalae</taxon>
        <taxon>rosids</taxon>
        <taxon>malvids</taxon>
        <taxon>Brassicales</taxon>
        <taxon>Brassicaceae</taxon>
        <taxon>Brassiceae</taxon>
        <taxon>Brassica</taxon>
    </lineage>
</organism>
<proteinExistence type="predicted"/>
<gene>
    <name evidence="1" type="ORF">DY000_02024901</name>
</gene>